<dbReference type="Proteomes" id="UP001296873">
    <property type="component" value="Unassembled WGS sequence"/>
</dbReference>
<dbReference type="InterPro" id="IPR001387">
    <property type="entry name" value="Cro/C1-type_HTH"/>
</dbReference>
<gene>
    <name evidence="2" type="ORF">CKO28_14805</name>
</gene>
<name>A0ABS1DIU4_9PROT</name>
<dbReference type="EMBL" id="NRRL01000044">
    <property type="protein sequence ID" value="MBK1669305.1"/>
    <property type="molecule type" value="Genomic_DNA"/>
</dbReference>
<evidence type="ECO:0000313" key="2">
    <source>
        <dbReference type="EMBL" id="MBK1669305.1"/>
    </source>
</evidence>
<organism evidence="2 3">
    <name type="scientific">Rhodovibrio sodomensis</name>
    <dbReference type="NCBI Taxonomy" id="1088"/>
    <lineage>
        <taxon>Bacteria</taxon>
        <taxon>Pseudomonadati</taxon>
        <taxon>Pseudomonadota</taxon>
        <taxon>Alphaproteobacteria</taxon>
        <taxon>Rhodospirillales</taxon>
        <taxon>Rhodovibrionaceae</taxon>
        <taxon>Rhodovibrio</taxon>
    </lineage>
</organism>
<dbReference type="PROSITE" id="PS50943">
    <property type="entry name" value="HTH_CROC1"/>
    <property type="match status" value="1"/>
</dbReference>
<reference evidence="2 3" key="1">
    <citation type="journal article" date="2020" name="Microorganisms">
        <title>Osmotic Adaptation and Compatible Solute Biosynthesis of Phototrophic Bacteria as Revealed from Genome Analyses.</title>
        <authorList>
            <person name="Imhoff J.F."/>
            <person name="Rahn T."/>
            <person name="Kunzel S."/>
            <person name="Keller A."/>
            <person name="Neulinger S.C."/>
        </authorList>
    </citation>
    <scope>NUCLEOTIDE SEQUENCE [LARGE SCALE GENOMIC DNA]</scope>
    <source>
        <strain evidence="2 3">DSM 9895</strain>
    </source>
</reference>
<dbReference type="InterPro" id="IPR010982">
    <property type="entry name" value="Lambda_DNA-bd_dom_sf"/>
</dbReference>
<feature type="domain" description="HTH cro/C1-type" evidence="1">
    <location>
        <begin position="14"/>
        <end position="68"/>
    </location>
</feature>
<dbReference type="Pfam" id="PF13560">
    <property type="entry name" value="HTH_31"/>
    <property type="match status" value="1"/>
</dbReference>
<evidence type="ECO:0000313" key="3">
    <source>
        <dbReference type="Proteomes" id="UP001296873"/>
    </source>
</evidence>
<dbReference type="SUPFAM" id="SSF47413">
    <property type="entry name" value="lambda repressor-like DNA-binding domains"/>
    <property type="match status" value="1"/>
</dbReference>
<accession>A0ABS1DIU4</accession>
<protein>
    <recommendedName>
        <fullName evidence="1">HTH cro/C1-type domain-containing protein</fullName>
    </recommendedName>
</protein>
<proteinExistence type="predicted"/>
<dbReference type="Gene3D" id="1.10.260.40">
    <property type="entry name" value="lambda repressor-like DNA-binding domains"/>
    <property type="match status" value="1"/>
</dbReference>
<comment type="caution">
    <text evidence="2">The sequence shown here is derived from an EMBL/GenBank/DDBJ whole genome shotgun (WGS) entry which is preliminary data.</text>
</comment>
<keyword evidence="3" id="KW-1185">Reference proteome</keyword>
<dbReference type="RefSeq" id="WP_200341636.1">
    <property type="nucleotide sequence ID" value="NZ_NRRL01000044.1"/>
</dbReference>
<evidence type="ECO:0000259" key="1">
    <source>
        <dbReference type="PROSITE" id="PS50943"/>
    </source>
</evidence>
<sequence>MKQKPYDSALATVLRRKRAEAGLSQTQAGRAVGLTFQQLQKYEKGTNRVFFSRFVELASVYGTTPEQILAEVRQELAAEAPKAEASDSRETMQLIRLAHAVPSHMLRPVLDLLRSIAKSMPDERSS</sequence>
<dbReference type="CDD" id="cd00093">
    <property type="entry name" value="HTH_XRE"/>
    <property type="match status" value="1"/>
</dbReference>
<dbReference type="SMART" id="SM00530">
    <property type="entry name" value="HTH_XRE"/>
    <property type="match status" value="1"/>
</dbReference>